<accession>A0AAW8W573</accession>
<organism evidence="1 2">
    <name type="scientific">Levilactobacillus namurensis</name>
    <dbReference type="NCBI Taxonomy" id="380393"/>
    <lineage>
        <taxon>Bacteria</taxon>
        <taxon>Bacillati</taxon>
        <taxon>Bacillota</taxon>
        <taxon>Bacilli</taxon>
        <taxon>Lactobacillales</taxon>
        <taxon>Lactobacillaceae</taxon>
        <taxon>Levilactobacillus</taxon>
    </lineage>
</organism>
<sequence length="51" mass="5816">MSRLVFESVNVNAQIKRQEKQVKAGKQAGKAQKQALIDAYLKRKKQTKKSN</sequence>
<dbReference type="AlphaFoldDB" id="A0AAW8W573"/>
<name>A0AAW8W573_9LACO</name>
<comment type="caution">
    <text evidence="1">The sequence shown here is derived from an EMBL/GenBank/DDBJ whole genome shotgun (WGS) entry which is preliminary data.</text>
</comment>
<dbReference type="RefSeq" id="WP_313845153.1">
    <property type="nucleotide sequence ID" value="NZ_JAVLAM010000001.1"/>
</dbReference>
<dbReference type="EMBL" id="JAVLAM010000001">
    <property type="protein sequence ID" value="MDT7014459.1"/>
    <property type="molecule type" value="Genomic_DNA"/>
</dbReference>
<proteinExistence type="predicted"/>
<protein>
    <submittedName>
        <fullName evidence="1">Uncharacterized protein</fullName>
    </submittedName>
</protein>
<evidence type="ECO:0000313" key="1">
    <source>
        <dbReference type="EMBL" id="MDT7014459.1"/>
    </source>
</evidence>
<evidence type="ECO:0000313" key="2">
    <source>
        <dbReference type="Proteomes" id="UP001254075"/>
    </source>
</evidence>
<gene>
    <name evidence="1" type="ORF">RI532_08570</name>
</gene>
<dbReference type="Proteomes" id="UP001254075">
    <property type="component" value="Unassembled WGS sequence"/>
</dbReference>
<reference evidence="1" key="1">
    <citation type="submission" date="2023-08" db="EMBL/GenBank/DDBJ databases">
        <authorList>
            <person name="Page C.A."/>
            <person name="Perez-Diaz I.M."/>
        </authorList>
    </citation>
    <scope>NUCLEOTIDE SEQUENCE</scope>
    <source>
        <strain evidence="1">3.8.38</strain>
    </source>
</reference>